<keyword evidence="1" id="KW-0175">Coiled coil</keyword>
<dbReference type="AlphaFoldDB" id="A0A967F3J3"/>
<dbReference type="SUPFAM" id="SSF48295">
    <property type="entry name" value="TrpR-like"/>
    <property type="match status" value="1"/>
</dbReference>
<dbReference type="InterPro" id="IPR052546">
    <property type="entry name" value="Transposase_8_domain"/>
</dbReference>
<organism evidence="3 4">
    <name type="scientific">Pelagibius litoralis</name>
    <dbReference type="NCBI Taxonomy" id="374515"/>
    <lineage>
        <taxon>Bacteria</taxon>
        <taxon>Pseudomonadati</taxon>
        <taxon>Pseudomonadota</taxon>
        <taxon>Alphaproteobacteria</taxon>
        <taxon>Rhodospirillales</taxon>
        <taxon>Rhodovibrionaceae</taxon>
        <taxon>Pelagibius</taxon>
    </lineage>
</organism>
<name>A0A967F3J3_9PROT</name>
<dbReference type="GO" id="GO:0004803">
    <property type="term" value="F:transposase activity"/>
    <property type="evidence" value="ECO:0007669"/>
    <property type="project" value="InterPro"/>
</dbReference>
<sequence length="121" mass="13993">MEKEASPETGLGEVQRRTRQKYAAEEKIRVVLEGLRRETSVAKLCRREGIPSSLYYRWSKEFLDAGKSRLKGTLSRQETPQEVVELRRENEQLKQLAAELMLKNRTLKRSLTGSTLEEPDT</sequence>
<dbReference type="EMBL" id="JAAQPH010000041">
    <property type="protein sequence ID" value="NIA72353.1"/>
    <property type="molecule type" value="Genomic_DNA"/>
</dbReference>
<feature type="region of interest" description="Disordered" evidence="2">
    <location>
        <begin position="1"/>
        <end position="21"/>
    </location>
</feature>
<gene>
    <name evidence="3" type="ORF">HBA54_27570</name>
</gene>
<dbReference type="Proteomes" id="UP000761264">
    <property type="component" value="Unassembled WGS sequence"/>
</dbReference>
<dbReference type="InterPro" id="IPR010921">
    <property type="entry name" value="Trp_repressor/repl_initiator"/>
</dbReference>
<proteinExistence type="predicted"/>
<protein>
    <submittedName>
        <fullName evidence="3">Transposase</fullName>
    </submittedName>
</protein>
<dbReference type="PANTHER" id="PTHR33609">
    <property type="entry name" value="LOW CALCIUM RESPONSE LOCUS PROTEIN S"/>
    <property type="match status" value="1"/>
</dbReference>
<dbReference type="GO" id="GO:0006313">
    <property type="term" value="P:DNA transposition"/>
    <property type="evidence" value="ECO:0007669"/>
    <property type="project" value="InterPro"/>
</dbReference>
<evidence type="ECO:0000256" key="1">
    <source>
        <dbReference type="SAM" id="Coils"/>
    </source>
</evidence>
<accession>A0A967F3J3</accession>
<keyword evidence="4" id="KW-1185">Reference proteome</keyword>
<dbReference type="InterPro" id="IPR036388">
    <property type="entry name" value="WH-like_DNA-bd_sf"/>
</dbReference>
<evidence type="ECO:0000256" key="2">
    <source>
        <dbReference type="SAM" id="MobiDB-lite"/>
    </source>
</evidence>
<dbReference type="InterPro" id="IPR002514">
    <property type="entry name" value="Transposase_8"/>
</dbReference>
<dbReference type="PANTHER" id="PTHR33609:SF1">
    <property type="entry name" value="TRANSPOSASE"/>
    <property type="match status" value="1"/>
</dbReference>
<reference evidence="3" key="1">
    <citation type="submission" date="2020-03" db="EMBL/GenBank/DDBJ databases">
        <title>Genome of Pelagibius litoralis DSM 21314T.</title>
        <authorList>
            <person name="Wang G."/>
        </authorList>
    </citation>
    <scope>NUCLEOTIDE SEQUENCE</scope>
    <source>
        <strain evidence="3">DSM 21314</strain>
    </source>
</reference>
<dbReference type="Gene3D" id="1.10.10.10">
    <property type="entry name" value="Winged helix-like DNA-binding domain superfamily/Winged helix DNA-binding domain"/>
    <property type="match status" value="1"/>
</dbReference>
<evidence type="ECO:0000313" key="4">
    <source>
        <dbReference type="Proteomes" id="UP000761264"/>
    </source>
</evidence>
<evidence type="ECO:0000313" key="3">
    <source>
        <dbReference type="EMBL" id="NIA72353.1"/>
    </source>
</evidence>
<dbReference type="GO" id="GO:0043565">
    <property type="term" value="F:sequence-specific DNA binding"/>
    <property type="evidence" value="ECO:0007669"/>
    <property type="project" value="InterPro"/>
</dbReference>
<comment type="caution">
    <text evidence="3">The sequence shown here is derived from an EMBL/GenBank/DDBJ whole genome shotgun (WGS) entry which is preliminary data.</text>
</comment>
<dbReference type="Pfam" id="PF01527">
    <property type="entry name" value="HTH_Tnp_1"/>
    <property type="match status" value="1"/>
</dbReference>
<feature type="coiled-coil region" evidence="1">
    <location>
        <begin position="76"/>
        <end position="110"/>
    </location>
</feature>